<organism evidence="1 2">
    <name type="scientific">Vibrio navarrensis</name>
    <dbReference type="NCBI Taxonomy" id="29495"/>
    <lineage>
        <taxon>Bacteria</taxon>
        <taxon>Pseudomonadati</taxon>
        <taxon>Pseudomonadota</taxon>
        <taxon>Gammaproteobacteria</taxon>
        <taxon>Vibrionales</taxon>
        <taxon>Vibrionaceae</taxon>
        <taxon>Vibrio</taxon>
    </lineage>
</organism>
<dbReference type="Proteomes" id="UP001253463">
    <property type="component" value="Unassembled WGS sequence"/>
</dbReference>
<evidence type="ECO:0000313" key="1">
    <source>
        <dbReference type="EMBL" id="ELN6931238.1"/>
    </source>
</evidence>
<reference evidence="1" key="1">
    <citation type="submission" date="2023-10" db="EMBL/GenBank/DDBJ databases">
        <authorList>
            <consortium name="PulseNet: The National Subtyping Network for Foodborne Disease Surveillance"/>
        </authorList>
    </citation>
    <scope>NUCLEOTIDE SEQUENCE</scope>
    <source>
        <strain evidence="1">PNUSAV004886</strain>
    </source>
</reference>
<accession>A0AAI9G759</accession>
<name>A0AAI9G759_9VIBR</name>
<sequence>MHTSKLLNNVFTISLAALALSGCQLNKLPENNGNGALLLLVAIEKDGKEQYPCRSVSMEVAGEERSFHIDVDRLENEDVADSSNLHVGYGLFSNLPPAEYLVTELKCWPHIRHEFTGSGTSFFSFQTHLNFTIKPDTITVHRQGIRGSVYKRLDETSVFNIGTADFGTEGRDLAVDMLNAQEPDIDNWSIERL</sequence>
<dbReference type="RefSeq" id="WP_172566058.1">
    <property type="nucleotide sequence ID" value="NZ_CP051102.1"/>
</dbReference>
<dbReference type="PROSITE" id="PS51257">
    <property type="entry name" value="PROKAR_LIPOPROTEIN"/>
    <property type="match status" value="1"/>
</dbReference>
<gene>
    <name evidence="1" type="ORF">RZY48_000612</name>
</gene>
<evidence type="ECO:0000313" key="2">
    <source>
        <dbReference type="Proteomes" id="UP001253463"/>
    </source>
</evidence>
<dbReference type="EMBL" id="ABNSCA010000001">
    <property type="protein sequence ID" value="ELN6931238.1"/>
    <property type="molecule type" value="Genomic_DNA"/>
</dbReference>
<comment type="caution">
    <text evidence="1">The sequence shown here is derived from an EMBL/GenBank/DDBJ whole genome shotgun (WGS) entry which is preliminary data.</text>
</comment>
<dbReference type="AlphaFoldDB" id="A0AAI9G759"/>
<evidence type="ECO:0008006" key="3">
    <source>
        <dbReference type="Google" id="ProtNLM"/>
    </source>
</evidence>
<proteinExistence type="predicted"/>
<protein>
    <recommendedName>
        <fullName evidence="3">Lipoprotein</fullName>
    </recommendedName>
</protein>